<comment type="caution">
    <text evidence="13">The sequence shown here is derived from an EMBL/GenBank/DDBJ whole genome shotgun (WGS) entry which is preliminary data.</text>
</comment>
<keyword evidence="6" id="KW-0680">Restriction system</keyword>
<evidence type="ECO:0000256" key="8">
    <source>
        <dbReference type="ARBA" id="ARBA00022801"/>
    </source>
</evidence>
<dbReference type="InterPro" id="IPR055180">
    <property type="entry name" value="HsdR_RecA-like_helicase_dom_2"/>
</dbReference>
<reference evidence="13 14" key="1">
    <citation type="submission" date="2020-09" db="EMBL/GenBank/DDBJ databases">
        <title>Genome sequences of type strains of Chitinophaga qingshengii and Chitinophaga varians.</title>
        <authorList>
            <person name="Kittiwongwattana C."/>
        </authorList>
    </citation>
    <scope>NUCLEOTIDE SEQUENCE [LARGE SCALE GENOMIC DNA]</scope>
    <source>
        <strain evidence="13 14">JCM 30026</strain>
    </source>
</reference>
<keyword evidence="10" id="KW-0238">DNA-binding</keyword>
<evidence type="ECO:0000256" key="6">
    <source>
        <dbReference type="ARBA" id="ARBA00022747"/>
    </source>
</evidence>
<feature type="domain" description="Helicase ATP-binding" evidence="12">
    <location>
        <begin position="285"/>
        <end position="495"/>
    </location>
</feature>
<keyword evidence="9" id="KW-0067">ATP-binding</keyword>
<dbReference type="EC" id="3.1.21.3" evidence="3"/>
<evidence type="ECO:0000256" key="7">
    <source>
        <dbReference type="ARBA" id="ARBA00022759"/>
    </source>
</evidence>
<accession>A0ABR7TR82</accession>
<dbReference type="Proteomes" id="UP000659124">
    <property type="component" value="Unassembled WGS sequence"/>
</dbReference>
<evidence type="ECO:0000256" key="3">
    <source>
        <dbReference type="ARBA" id="ARBA00012654"/>
    </source>
</evidence>
<evidence type="ECO:0000256" key="11">
    <source>
        <dbReference type="SAM" id="Coils"/>
    </source>
</evidence>
<gene>
    <name evidence="13" type="ORF">ICL07_13990</name>
</gene>
<comment type="similarity">
    <text evidence="2">Belongs to the HsdR family.</text>
</comment>
<dbReference type="SMART" id="SM00487">
    <property type="entry name" value="DEXDc"/>
    <property type="match status" value="1"/>
</dbReference>
<feature type="coiled-coil region" evidence="11">
    <location>
        <begin position="901"/>
        <end position="928"/>
    </location>
</feature>
<organism evidence="13 14">
    <name type="scientific">Chitinophaga qingshengii</name>
    <dbReference type="NCBI Taxonomy" id="1569794"/>
    <lineage>
        <taxon>Bacteria</taxon>
        <taxon>Pseudomonadati</taxon>
        <taxon>Bacteroidota</taxon>
        <taxon>Chitinophagia</taxon>
        <taxon>Chitinophagales</taxon>
        <taxon>Chitinophagaceae</taxon>
        <taxon>Chitinophaga</taxon>
    </lineage>
</organism>
<dbReference type="InterPro" id="IPR027417">
    <property type="entry name" value="P-loop_NTPase"/>
</dbReference>
<keyword evidence="14" id="KW-1185">Reference proteome</keyword>
<evidence type="ECO:0000313" key="14">
    <source>
        <dbReference type="Proteomes" id="UP000659124"/>
    </source>
</evidence>
<evidence type="ECO:0000256" key="10">
    <source>
        <dbReference type="ARBA" id="ARBA00023125"/>
    </source>
</evidence>
<keyword evidence="5" id="KW-0547">Nucleotide-binding</keyword>
<evidence type="ECO:0000313" key="13">
    <source>
        <dbReference type="EMBL" id="MBC9931494.1"/>
    </source>
</evidence>
<dbReference type="InterPro" id="IPR051268">
    <property type="entry name" value="Type-I_R_enzyme_R_subunit"/>
</dbReference>
<evidence type="ECO:0000259" key="12">
    <source>
        <dbReference type="SMART" id="SM00487"/>
    </source>
</evidence>
<proteinExistence type="inferred from homology"/>
<dbReference type="Gene3D" id="3.40.50.300">
    <property type="entry name" value="P-loop containing nucleotide triphosphate hydrolases"/>
    <property type="match status" value="2"/>
</dbReference>
<dbReference type="InterPro" id="IPR014001">
    <property type="entry name" value="Helicase_ATP-bd"/>
</dbReference>
<dbReference type="SUPFAM" id="SSF52540">
    <property type="entry name" value="P-loop containing nucleoside triphosphate hydrolases"/>
    <property type="match status" value="2"/>
</dbReference>
<evidence type="ECO:0000256" key="5">
    <source>
        <dbReference type="ARBA" id="ARBA00022741"/>
    </source>
</evidence>
<dbReference type="InterPro" id="IPR007409">
    <property type="entry name" value="Restrct_endonuc_type1_HsdR_N"/>
</dbReference>
<dbReference type="EMBL" id="JACVFC010000001">
    <property type="protein sequence ID" value="MBC9931494.1"/>
    <property type="molecule type" value="Genomic_DNA"/>
</dbReference>
<comment type="catalytic activity">
    <reaction evidence="1">
        <text>Endonucleolytic cleavage of DNA to give random double-stranded fragments with terminal 5'-phosphates, ATP is simultaneously hydrolyzed.</text>
        <dbReference type="EC" id="3.1.21.3"/>
    </reaction>
</comment>
<keyword evidence="8" id="KW-0378">Hydrolase</keyword>
<keyword evidence="11" id="KW-0175">Coiled coil</keyword>
<dbReference type="Pfam" id="PF22679">
    <property type="entry name" value="T1R_D3-like"/>
    <property type="match status" value="1"/>
</dbReference>
<sequence>MFNEDSRVKIPAILHLCRMGFTYIPRSQQQRIEENNVFPAIFKKAIAEINGISEQEATVVLEEVGLKLKYDDLGRDFYRHLVNTSGIKLIDFQSFNKNTFHVTTELTCKNGDEEFRPDITLLINGMPLVFIEVKKPNNRQGVLDERNRIDKRFALKEFSVFANITQLMIFSNNMEYEDGVIEPVMGAYYGTPSKTGVQFNYFREENVLNLTQLLKPEDPALENLVLKDNNIVAIKHTAEFKTNKHFDTPTNRLLTSLLSKERLAFFLQFGIAYVEEEKEGKIEVPKHIMRYPQYFATKAIETELDKGIKKGIIWHTQGSGKTALAFFNVKFLTHYYQKKSVIPKFYFIVDRLDLAIQARNEFRSRGLLVKMVNSRNEFIRDIKTASAIQNNSGELEITVINIQKFSEDSKVLEELDYDINIQRVYFIDEAHRSYNPKGSYLINLLKSDEAAVKIALTGTPLLREVAKDYDSKAIFGNYIHKYYYNMSIADGYTLRLIREAISTSYKMQMKDVMSQIKVLQGEISKSEIFAHSKFAAPMLDYIIKDLNAFRKTHDDNTLGGMVVCDSSDQAKELFHQFEKIYGVQKYEYAMAAEDPAVYSMPLPLKASLILHDVNSKDEREIDIKAFKNGKIDILFVYNMLLTGFDSRRLKKLYLARVVKNHNLLQTLTRVNRPYKHYRYGFVVDFADITKEFKTTNQNYFEELQNELGDEMQNYSNLFKTPEEIQNEIITIKDKLFQFDTLNAENFRLQIGDIKDKKQLVDLLNVLNNAKELRNIIRLQGNEELLELIDFHKLKQLLNEVQRRLDMLNLVEDINSNNDSSNLLNAALEDIFFQFTKVSEEEMILADRLRNQLRKTREELQRNFDPSDPAFISLREELERIFKNKNLDEVSQEDMRENIHLLSKIYDEIKELNRKNALLKAKYENDEKYARIHKRLTAAHTVPAKESEVHDALMGTKTQVDGFFLNNTNLLQNDEYFKDEVMSIVIHQFIDTKNIKLDYNTTEVINHLIVKEYLQQYNHYR</sequence>
<protein>
    <recommendedName>
        <fullName evidence="3">type I site-specific deoxyribonuclease</fullName>
        <ecNumber evidence="3">3.1.21.3</ecNumber>
    </recommendedName>
</protein>
<evidence type="ECO:0000256" key="2">
    <source>
        <dbReference type="ARBA" id="ARBA00008598"/>
    </source>
</evidence>
<dbReference type="CDD" id="cd22332">
    <property type="entry name" value="HsdR_N"/>
    <property type="match status" value="1"/>
</dbReference>
<evidence type="ECO:0000256" key="9">
    <source>
        <dbReference type="ARBA" id="ARBA00022840"/>
    </source>
</evidence>
<dbReference type="RefSeq" id="WP_188088514.1">
    <property type="nucleotide sequence ID" value="NZ_JACVFC010000001.1"/>
</dbReference>
<dbReference type="Gene3D" id="3.90.1570.50">
    <property type="match status" value="1"/>
</dbReference>
<evidence type="ECO:0000256" key="4">
    <source>
        <dbReference type="ARBA" id="ARBA00022722"/>
    </source>
</evidence>
<name>A0ABR7TR82_9BACT</name>
<dbReference type="Pfam" id="PF04313">
    <property type="entry name" value="HSDR_N"/>
    <property type="match status" value="1"/>
</dbReference>
<dbReference type="PANTHER" id="PTHR30195:SF15">
    <property type="entry name" value="TYPE I RESTRICTION ENZYME HINDI ENDONUCLEASE SUBUNIT"/>
    <property type="match status" value="1"/>
</dbReference>
<dbReference type="PANTHER" id="PTHR30195">
    <property type="entry name" value="TYPE I SITE-SPECIFIC DEOXYRIBONUCLEASE PROTEIN SUBUNIT M AND R"/>
    <property type="match status" value="1"/>
</dbReference>
<dbReference type="Pfam" id="PF18766">
    <property type="entry name" value="SWI2_SNF2"/>
    <property type="match status" value="1"/>
</dbReference>
<keyword evidence="7 13" id="KW-0255">Endonuclease</keyword>
<keyword evidence="4" id="KW-0540">Nuclease</keyword>
<evidence type="ECO:0000256" key="1">
    <source>
        <dbReference type="ARBA" id="ARBA00000851"/>
    </source>
</evidence>
<dbReference type="GO" id="GO:0004519">
    <property type="term" value="F:endonuclease activity"/>
    <property type="evidence" value="ECO:0007669"/>
    <property type="project" value="UniProtKB-KW"/>
</dbReference>
<dbReference type="InterPro" id="IPR040980">
    <property type="entry name" value="SWI2_SNF2"/>
</dbReference>